<proteinExistence type="predicted"/>
<evidence type="ECO:0000313" key="2">
    <source>
        <dbReference type="Proteomes" id="UP000073492"/>
    </source>
</evidence>
<dbReference type="EMBL" id="LFZO01000099">
    <property type="protein sequence ID" value="KXT13931.1"/>
    <property type="molecule type" value="Genomic_DNA"/>
</dbReference>
<evidence type="ECO:0000313" key="1">
    <source>
        <dbReference type="EMBL" id="KXT13931.1"/>
    </source>
</evidence>
<accession>A0A139IGP4</accession>
<comment type="caution">
    <text evidence="1">The sequence shown here is derived from an EMBL/GenBank/DDBJ whole genome shotgun (WGS) entry which is preliminary data.</text>
</comment>
<dbReference type="AlphaFoldDB" id="A0A139IGP4"/>
<reference evidence="1 2" key="1">
    <citation type="submission" date="2015-07" db="EMBL/GenBank/DDBJ databases">
        <title>Comparative genomics of the Sigatoka disease complex on banana suggests a link between parallel evolutionary changes in Pseudocercospora fijiensis and Pseudocercospora eumusae and increased virulence on the banana host.</title>
        <authorList>
            <person name="Chang T.-C."/>
            <person name="Salvucci A."/>
            <person name="Crous P.W."/>
            <person name="Stergiopoulos I."/>
        </authorList>
    </citation>
    <scope>NUCLEOTIDE SEQUENCE [LARGE SCALE GENOMIC DNA]</scope>
    <source>
        <strain evidence="1 2">CBS 116634</strain>
    </source>
</reference>
<organism evidence="1 2">
    <name type="scientific">Pseudocercospora musae</name>
    <dbReference type="NCBI Taxonomy" id="113226"/>
    <lineage>
        <taxon>Eukaryota</taxon>
        <taxon>Fungi</taxon>
        <taxon>Dikarya</taxon>
        <taxon>Ascomycota</taxon>
        <taxon>Pezizomycotina</taxon>
        <taxon>Dothideomycetes</taxon>
        <taxon>Dothideomycetidae</taxon>
        <taxon>Mycosphaerellales</taxon>
        <taxon>Mycosphaerellaceae</taxon>
        <taxon>Pseudocercospora</taxon>
    </lineage>
</organism>
<sequence>MPCLPIKTSESAKFHQFPERCVMKNIFIRSTNNHIPFTTFKDGSISSVDRNNITTESSDSAHLIVVPNPTSDSKKPLNLTAMIKISPDIFAVARSHGPKPMKFERGSMGVWKVEPSQGDEADVTPRAESINTTMSNVMVGLYNAPHILLALDSNEGRVF</sequence>
<protein>
    <submittedName>
        <fullName evidence="1">Uncharacterized protein</fullName>
    </submittedName>
</protein>
<keyword evidence="2" id="KW-1185">Reference proteome</keyword>
<name>A0A139IGP4_9PEZI</name>
<dbReference type="Proteomes" id="UP000073492">
    <property type="component" value="Unassembled WGS sequence"/>
</dbReference>
<gene>
    <name evidence="1" type="ORF">AC579_2380</name>
</gene>